<evidence type="ECO:0000313" key="3">
    <source>
        <dbReference type="Proteomes" id="UP001596391"/>
    </source>
</evidence>
<keyword evidence="1" id="KW-0472">Membrane</keyword>
<name>A0ABW1ZD26_9BACT</name>
<keyword evidence="1" id="KW-0812">Transmembrane</keyword>
<reference evidence="3" key="1">
    <citation type="journal article" date="2019" name="Int. J. Syst. Evol. Microbiol.">
        <title>The Global Catalogue of Microorganisms (GCM) 10K type strain sequencing project: providing services to taxonomists for standard genome sequencing and annotation.</title>
        <authorList>
            <consortium name="The Broad Institute Genomics Platform"/>
            <consortium name="The Broad Institute Genome Sequencing Center for Infectious Disease"/>
            <person name="Wu L."/>
            <person name="Ma J."/>
        </authorList>
    </citation>
    <scope>NUCLEOTIDE SEQUENCE [LARGE SCALE GENOMIC DNA]</scope>
    <source>
        <strain evidence="3">CGMCC 1.16026</strain>
    </source>
</reference>
<evidence type="ECO:0000313" key="2">
    <source>
        <dbReference type="EMBL" id="MFC6646601.1"/>
    </source>
</evidence>
<feature type="transmembrane region" description="Helical" evidence="1">
    <location>
        <begin position="37"/>
        <end position="57"/>
    </location>
</feature>
<dbReference type="RefSeq" id="WP_263370258.1">
    <property type="nucleotide sequence ID" value="NZ_JAGSYD010000001.1"/>
</dbReference>
<evidence type="ECO:0000256" key="1">
    <source>
        <dbReference type="SAM" id="Phobius"/>
    </source>
</evidence>
<protein>
    <submittedName>
        <fullName evidence="2">Uncharacterized protein</fullName>
    </submittedName>
</protein>
<keyword evidence="3" id="KW-1185">Reference proteome</keyword>
<dbReference type="EMBL" id="JBHSWI010000001">
    <property type="protein sequence ID" value="MFC6646601.1"/>
    <property type="molecule type" value="Genomic_DNA"/>
</dbReference>
<dbReference type="Proteomes" id="UP001596391">
    <property type="component" value="Unassembled WGS sequence"/>
</dbReference>
<sequence length="71" mass="8116">MTPVIKATLRLYGLLFLSGAVFSIWVASMYLPHGNPWQRACEGICAAIMFLAAVQTYRRRKARERQQDKTL</sequence>
<feature type="transmembrane region" description="Helical" evidence="1">
    <location>
        <begin position="12"/>
        <end position="31"/>
    </location>
</feature>
<accession>A0ABW1ZD26</accession>
<keyword evidence="1" id="KW-1133">Transmembrane helix</keyword>
<organism evidence="2 3">
    <name type="scientific">Granulicella cerasi</name>
    <dbReference type="NCBI Taxonomy" id="741063"/>
    <lineage>
        <taxon>Bacteria</taxon>
        <taxon>Pseudomonadati</taxon>
        <taxon>Acidobacteriota</taxon>
        <taxon>Terriglobia</taxon>
        <taxon>Terriglobales</taxon>
        <taxon>Acidobacteriaceae</taxon>
        <taxon>Granulicella</taxon>
    </lineage>
</organism>
<comment type="caution">
    <text evidence="2">The sequence shown here is derived from an EMBL/GenBank/DDBJ whole genome shotgun (WGS) entry which is preliminary data.</text>
</comment>
<proteinExistence type="predicted"/>
<gene>
    <name evidence="2" type="ORF">ACFQBQ_13605</name>
</gene>